<dbReference type="GO" id="GO:0004582">
    <property type="term" value="F:dolichyl-phosphate beta-D-mannosyltransferase activity"/>
    <property type="evidence" value="ECO:0007669"/>
    <property type="project" value="InterPro"/>
</dbReference>
<evidence type="ECO:0000256" key="2">
    <source>
        <dbReference type="ARBA" id="ARBA00006739"/>
    </source>
</evidence>
<evidence type="ECO:0000256" key="4">
    <source>
        <dbReference type="ARBA" id="ARBA00022679"/>
    </source>
</evidence>
<keyword evidence="7 8" id="KW-0472">Membrane</keyword>
<protein>
    <submittedName>
        <fullName evidence="11">Putative Dolichol monophosphate mannose synthase</fullName>
    </submittedName>
</protein>
<feature type="transmembrane region" description="Helical" evidence="8">
    <location>
        <begin position="255"/>
        <end position="276"/>
    </location>
</feature>
<gene>
    <name evidence="11" type="ORF">MSIBF_A2480016</name>
</gene>
<organism evidence="11">
    <name type="scientific">groundwater metagenome</name>
    <dbReference type="NCBI Taxonomy" id="717931"/>
    <lineage>
        <taxon>unclassified sequences</taxon>
        <taxon>metagenomes</taxon>
        <taxon>ecological metagenomes</taxon>
    </lineage>
</organism>
<dbReference type="GO" id="GO:0006506">
    <property type="term" value="P:GPI anchor biosynthetic process"/>
    <property type="evidence" value="ECO:0007669"/>
    <property type="project" value="TreeGrafter"/>
</dbReference>
<feature type="transmembrane region" description="Helical" evidence="8">
    <location>
        <begin position="214"/>
        <end position="234"/>
    </location>
</feature>
<name>A0A098EC29_9ZZZZ</name>
<dbReference type="Pfam" id="PF00535">
    <property type="entry name" value="Glycos_transf_2"/>
    <property type="match status" value="1"/>
</dbReference>
<dbReference type="InterPro" id="IPR039528">
    <property type="entry name" value="DPM1-like"/>
</dbReference>
<dbReference type="SUPFAM" id="SSF53448">
    <property type="entry name" value="Nucleotide-diphospho-sugar transferases"/>
    <property type="match status" value="1"/>
</dbReference>
<dbReference type="InterPro" id="IPR029044">
    <property type="entry name" value="Nucleotide-diphossugar_trans"/>
</dbReference>
<proteinExistence type="inferred from homology"/>
<evidence type="ECO:0000256" key="8">
    <source>
        <dbReference type="SAM" id="Phobius"/>
    </source>
</evidence>
<evidence type="ECO:0000256" key="6">
    <source>
        <dbReference type="ARBA" id="ARBA00022989"/>
    </source>
</evidence>
<dbReference type="EMBL" id="CCXY01000166">
    <property type="protein sequence ID" value="CEG12580.1"/>
    <property type="molecule type" value="Genomic_DNA"/>
</dbReference>
<feature type="domain" description="Glycosyltransferase 2-like" evidence="9">
    <location>
        <begin position="5"/>
        <end position="121"/>
    </location>
</feature>
<evidence type="ECO:0000256" key="1">
    <source>
        <dbReference type="ARBA" id="ARBA00004141"/>
    </source>
</evidence>
<dbReference type="Gene3D" id="3.90.550.10">
    <property type="entry name" value="Spore Coat Polysaccharide Biosynthesis Protein SpsA, Chain A"/>
    <property type="match status" value="1"/>
</dbReference>
<evidence type="ECO:0000256" key="7">
    <source>
        <dbReference type="ARBA" id="ARBA00023136"/>
    </source>
</evidence>
<dbReference type="GO" id="GO:0006488">
    <property type="term" value="P:dolichol-linked oligosaccharide biosynthetic process"/>
    <property type="evidence" value="ECO:0007669"/>
    <property type="project" value="TreeGrafter"/>
</dbReference>
<comment type="subcellular location">
    <subcellularLocation>
        <location evidence="1">Membrane</location>
        <topology evidence="1">Multi-pass membrane protein</topology>
    </subcellularLocation>
</comment>
<keyword evidence="6 8" id="KW-1133">Transmembrane helix</keyword>
<dbReference type="GO" id="GO:0016020">
    <property type="term" value="C:membrane"/>
    <property type="evidence" value="ECO:0007669"/>
    <property type="project" value="UniProtKB-SubCell"/>
</dbReference>
<dbReference type="GO" id="GO:0035269">
    <property type="term" value="P:protein O-linked glycosylation via mannose"/>
    <property type="evidence" value="ECO:0007669"/>
    <property type="project" value="TreeGrafter"/>
</dbReference>
<keyword evidence="5 8" id="KW-0812">Transmembrane</keyword>
<feature type="transmembrane region" description="Helical" evidence="8">
    <location>
        <begin position="282"/>
        <end position="304"/>
    </location>
</feature>
<comment type="similarity">
    <text evidence="2">Belongs to the glycosyltransferase 2 family.</text>
</comment>
<keyword evidence="4" id="KW-0808">Transferase</keyword>
<feature type="transmembrane region" description="Helical" evidence="8">
    <location>
        <begin position="187"/>
        <end position="208"/>
    </location>
</feature>
<dbReference type="PANTHER" id="PTHR43398">
    <property type="entry name" value="DOLICHOL-PHOSPHATE MANNOSYLTRANSFERASE SUBUNIT 1"/>
    <property type="match status" value="1"/>
</dbReference>
<dbReference type="PANTHER" id="PTHR43398:SF1">
    <property type="entry name" value="DOLICHOL-PHOSPHATE MANNOSYLTRANSFERASE SUBUNIT 1"/>
    <property type="match status" value="1"/>
</dbReference>
<dbReference type="Pfam" id="PF04138">
    <property type="entry name" value="GtrA_DPMS_TM"/>
    <property type="match status" value="1"/>
</dbReference>
<dbReference type="AlphaFoldDB" id="A0A098EC29"/>
<dbReference type="InterPro" id="IPR007267">
    <property type="entry name" value="GtrA_DPMS_TM"/>
</dbReference>
<dbReference type="GO" id="GO:0000271">
    <property type="term" value="P:polysaccharide biosynthetic process"/>
    <property type="evidence" value="ECO:0007669"/>
    <property type="project" value="InterPro"/>
</dbReference>
<reference evidence="11" key="1">
    <citation type="submission" date="2014-09" db="EMBL/GenBank/DDBJ databases">
        <authorList>
            <person name="Probst J Alexander"/>
        </authorList>
    </citation>
    <scope>NUCLEOTIDE SEQUENCE</scope>
</reference>
<keyword evidence="3" id="KW-0328">Glycosyltransferase</keyword>
<sequence>MNEYIKEICKEHKIKARLVDCNEKDLSNAIVHSLNYATYNIIAIMDGDLQHPPEMLPEMLKILEKENSDIVIGSRITKNFSLVRSVVSGVYRSLVYLFVKNSTKIRDPGSGFFTFRKKIVENVSLNPLGFKILVEILDKAHYEKVTEKSFIFEDRKRGASKFNLKQSYISFIHLFNIAKHNKEYDRFLKFSIVGASGILVNMGCLYILTEFFKIFYLFSSAIAIELSIISNFILNDIWTFKNERNGNFFVRMGKFNLSRIFASVINVFILLILTIIGTNYLLANLIGIFVATLFTYVTSVLRVWKR</sequence>
<feature type="domain" description="GtrA/DPMS transmembrane" evidence="10">
    <location>
        <begin position="189"/>
        <end position="304"/>
    </location>
</feature>
<evidence type="ECO:0000313" key="11">
    <source>
        <dbReference type="EMBL" id="CEG12580.1"/>
    </source>
</evidence>
<dbReference type="InterPro" id="IPR001173">
    <property type="entry name" value="Glyco_trans_2-like"/>
</dbReference>
<accession>A0A098EC29</accession>
<evidence type="ECO:0000256" key="5">
    <source>
        <dbReference type="ARBA" id="ARBA00022692"/>
    </source>
</evidence>
<evidence type="ECO:0000256" key="3">
    <source>
        <dbReference type="ARBA" id="ARBA00022676"/>
    </source>
</evidence>
<evidence type="ECO:0000259" key="9">
    <source>
        <dbReference type="Pfam" id="PF00535"/>
    </source>
</evidence>
<evidence type="ECO:0000259" key="10">
    <source>
        <dbReference type="Pfam" id="PF04138"/>
    </source>
</evidence>